<organism evidence="2 3">
    <name type="scientific">Elaeophora elaphi</name>
    <dbReference type="NCBI Taxonomy" id="1147741"/>
    <lineage>
        <taxon>Eukaryota</taxon>
        <taxon>Metazoa</taxon>
        <taxon>Ecdysozoa</taxon>
        <taxon>Nematoda</taxon>
        <taxon>Chromadorea</taxon>
        <taxon>Rhabditida</taxon>
        <taxon>Spirurina</taxon>
        <taxon>Spiruromorpha</taxon>
        <taxon>Filarioidea</taxon>
        <taxon>Onchocercidae</taxon>
        <taxon>Elaeophora</taxon>
    </lineage>
</organism>
<feature type="compositionally biased region" description="Polar residues" evidence="1">
    <location>
        <begin position="136"/>
        <end position="146"/>
    </location>
</feature>
<proteinExistence type="predicted"/>
<evidence type="ECO:0000256" key="1">
    <source>
        <dbReference type="SAM" id="MobiDB-lite"/>
    </source>
</evidence>
<protein>
    <submittedName>
        <fullName evidence="3">BLOC-1-related complex subunit 7</fullName>
    </submittedName>
</protein>
<keyword evidence="2" id="KW-1185">Reference proteome</keyword>
<sequence length="146" mass="16381">MRQPILLDPTRHANFLCPPTIVQRPNRPINMAANQRQCWCNQVSGDVRAIREMMSAVNNGVHCAIQKLHTDQIQNQETISNIMNTVEMIADTVTQLLLTHLQACEQYVNDDNAAGSDSGNLHNDGSYCERGDETAQDPNSSYDQFH</sequence>
<dbReference type="AlphaFoldDB" id="A0A0R3RKX6"/>
<name>A0A0R3RKX6_9BILA</name>
<accession>A0A0R3RKX6</accession>
<evidence type="ECO:0000313" key="2">
    <source>
        <dbReference type="Proteomes" id="UP000050640"/>
    </source>
</evidence>
<evidence type="ECO:0000313" key="3">
    <source>
        <dbReference type="WBParaSite" id="EEL_0000213501-mRNA-1"/>
    </source>
</evidence>
<dbReference type="Proteomes" id="UP000050640">
    <property type="component" value="Unplaced"/>
</dbReference>
<feature type="region of interest" description="Disordered" evidence="1">
    <location>
        <begin position="114"/>
        <end position="146"/>
    </location>
</feature>
<reference evidence="3" key="1">
    <citation type="submission" date="2017-02" db="UniProtKB">
        <authorList>
            <consortium name="WormBaseParasite"/>
        </authorList>
    </citation>
    <scope>IDENTIFICATION</scope>
</reference>
<dbReference type="WBParaSite" id="EEL_0000213501-mRNA-1">
    <property type="protein sequence ID" value="EEL_0000213501-mRNA-1"/>
    <property type="gene ID" value="EEL_0000213501"/>
</dbReference>